<feature type="region of interest" description="Disordered" evidence="8">
    <location>
        <begin position="1"/>
        <end position="29"/>
    </location>
</feature>
<dbReference type="PROSITE" id="PS00107">
    <property type="entry name" value="PROTEIN_KINASE_ATP"/>
    <property type="match status" value="1"/>
</dbReference>
<dbReference type="PANTHER" id="PTHR43289">
    <property type="entry name" value="MITOGEN-ACTIVATED PROTEIN KINASE KINASE KINASE 20-RELATED"/>
    <property type="match status" value="1"/>
</dbReference>
<keyword evidence="4 7" id="KW-0547">Nucleotide-binding</keyword>
<organism evidence="10 11">
    <name type="scientific">Cellulomonas terrae</name>
    <dbReference type="NCBI Taxonomy" id="311234"/>
    <lineage>
        <taxon>Bacteria</taxon>
        <taxon>Bacillati</taxon>
        <taxon>Actinomycetota</taxon>
        <taxon>Actinomycetes</taxon>
        <taxon>Micrococcales</taxon>
        <taxon>Cellulomonadaceae</taxon>
        <taxon>Cellulomonas</taxon>
    </lineage>
</organism>
<dbReference type="Proteomes" id="UP000321049">
    <property type="component" value="Unassembled WGS sequence"/>
</dbReference>
<keyword evidence="5" id="KW-0418">Kinase</keyword>
<accession>A0A511JEU5</accession>
<dbReference type="SMART" id="SM00220">
    <property type="entry name" value="S_TKc"/>
    <property type="match status" value="1"/>
</dbReference>
<dbReference type="SUPFAM" id="SSF56112">
    <property type="entry name" value="Protein kinase-like (PK-like)"/>
    <property type="match status" value="1"/>
</dbReference>
<keyword evidence="6 7" id="KW-0067">ATP-binding</keyword>
<dbReference type="InterPro" id="IPR011009">
    <property type="entry name" value="Kinase-like_dom_sf"/>
</dbReference>
<dbReference type="AlphaFoldDB" id="A0A511JEU5"/>
<evidence type="ECO:0000256" key="8">
    <source>
        <dbReference type="SAM" id="MobiDB-lite"/>
    </source>
</evidence>
<dbReference type="InterPro" id="IPR000719">
    <property type="entry name" value="Prot_kinase_dom"/>
</dbReference>
<sequence length="411" mass="42656">MRLASDPMLEHVSESPPDSSEPDGGPLLGDRYRLDEVLGRGGMATVHRAHDVLLGRDVAVKVFPAVHADADDLLRNRAEIRVLATLSHPGLVTLHDAGTVHGDDGSEQVYLVMELVAGPTLAERLRDGALDVDQTARVGRDVASALATVHERDIIHRDIKPANILLTSADALDTTRRRGEPAVKLADFGIARLADATRLTMTGMTLGTMSYLSPEQATGVELGPSSDVYGLGLVLLECATGRPAFTGTMAEVMTARLVTAPEVPLDLDPRLGDLLSRMTRIDPQERPDAGEVAHGMAAILAGSTGETLVLPVAETQATADPTPAETRVAPAAAPAGEPGTQTAAVPTPGRWARSTRTALVGGAVVLLAGGTLLISQLAGGGGTTPTDPPSYPAVEGAVGEALTTLQKSVEP</sequence>
<dbReference type="PROSITE" id="PS00108">
    <property type="entry name" value="PROTEIN_KINASE_ST"/>
    <property type="match status" value="1"/>
</dbReference>
<dbReference type="CDD" id="cd14014">
    <property type="entry name" value="STKc_PknB_like"/>
    <property type="match status" value="1"/>
</dbReference>
<dbReference type="GO" id="GO:0004674">
    <property type="term" value="F:protein serine/threonine kinase activity"/>
    <property type="evidence" value="ECO:0007669"/>
    <property type="project" value="UniProtKB-KW"/>
</dbReference>
<gene>
    <name evidence="10" type="ORF">CTE05_00030</name>
</gene>
<protein>
    <recommendedName>
        <fullName evidence="1">non-specific serine/threonine protein kinase</fullName>
        <ecNumber evidence="1">2.7.11.1</ecNumber>
    </recommendedName>
</protein>
<feature type="domain" description="Protein kinase" evidence="9">
    <location>
        <begin position="32"/>
        <end position="299"/>
    </location>
</feature>
<evidence type="ECO:0000259" key="9">
    <source>
        <dbReference type="PROSITE" id="PS50011"/>
    </source>
</evidence>
<dbReference type="Gene3D" id="3.30.200.20">
    <property type="entry name" value="Phosphorylase Kinase, domain 1"/>
    <property type="match status" value="1"/>
</dbReference>
<dbReference type="PROSITE" id="PS50011">
    <property type="entry name" value="PROTEIN_KINASE_DOM"/>
    <property type="match status" value="1"/>
</dbReference>
<evidence type="ECO:0000313" key="10">
    <source>
        <dbReference type="EMBL" id="GEL96456.1"/>
    </source>
</evidence>
<keyword evidence="3" id="KW-0808">Transferase</keyword>
<dbReference type="Pfam" id="PF00069">
    <property type="entry name" value="Pkinase"/>
    <property type="match status" value="1"/>
</dbReference>
<dbReference type="EC" id="2.7.11.1" evidence="1"/>
<evidence type="ECO:0000256" key="6">
    <source>
        <dbReference type="ARBA" id="ARBA00022840"/>
    </source>
</evidence>
<feature type="compositionally biased region" description="Low complexity" evidence="8">
    <location>
        <begin position="331"/>
        <end position="344"/>
    </location>
</feature>
<evidence type="ECO:0000256" key="3">
    <source>
        <dbReference type="ARBA" id="ARBA00022679"/>
    </source>
</evidence>
<feature type="compositionally biased region" description="Low complexity" evidence="8">
    <location>
        <begin position="14"/>
        <end position="25"/>
    </location>
</feature>
<evidence type="ECO:0000256" key="4">
    <source>
        <dbReference type="ARBA" id="ARBA00022741"/>
    </source>
</evidence>
<dbReference type="InterPro" id="IPR017441">
    <property type="entry name" value="Protein_kinase_ATP_BS"/>
</dbReference>
<feature type="binding site" evidence="7">
    <location>
        <position position="61"/>
    </location>
    <ligand>
        <name>ATP</name>
        <dbReference type="ChEBI" id="CHEBI:30616"/>
    </ligand>
</feature>
<dbReference type="PANTHER" id="PTHR43289:SF6">
    <property type="entry name" value="SERINE_THREONINE-PROTEIN KINASE NEKL-3"/>
    <property type="match status" value="1"/>
</dbReference>
<evidence type="ECO:0000256" key="5">
    <source>
        <dbReference type="ARBA" id="ARBA00022777"/>
    </source>
</evidence>
<keyword evidence="2" id="KW-0723">Serine/threonine-protein kinase</keyword>
<proteinExistence type="predicted"/>
<dbReference type="GO" id="GO:0005524">
    <property type="term" value="F:ATP binding"/>
    <property type="evidence" value="ECO:0007669"/>
    <property type="project" value="UniProtKB-UniRule"/>
</dbReference>
<evidence type="ECO:0000256" key="1">
    <source>
        <dbReference type="ARBA" id="ARBA00012513"/>
    </source>
</evidence>
<keyword evidence="11" id="KW-1185">Reference proteome</keyword>
<evidence type="ECO:0000256" key="2">
    <source>
        <dbReference type="ARBA" id="ARBA00022527"/>
    </source>
</evidence>
<feature type="region of interest" description="Disordered" evidence="8">
    <location>
        <begin position="331"/>
        <end position="350"/>
    </location>
</feature>
<dbReference type="Gene3D" id="1.10.510.10">
    <property type="entry name" value="Transferase(Phosphotransferase) domain 1"/>
    <property type="match status" value="1"/>
</dbReference>
<name>A0A511JEU5_9CELL</name>
<comment type="caution">
    <text evidence="10">The sequence shown here is derived from an EMBL/GenBank/DDBJ whole genome shotgun (WGS) entry which is preliminary data.</text>
</comment>
<dbReference type="InterPro" id="IPR008271">
    <property type="entry name" value="Ser/Thr_kinase_AS"/>
</dbReference>
<evidence type="ECO:0000256" key="7">
    <source>
        <dbReference type="PROSITE-ProRule" id="PRU10141"/>
    </source>
</evidence>
<dbReference type="EMBL" id="BJWH01000001">
    <property type="protein sequence ID" value="GEL96456.1"/>
    <property type="molecule type" value="Genomic_DNA"/>
</dbReference>
<reference evidence="10 11" key="1">
    <citation type="submission" date="2019-07" db="EMBL/GenBank/DDBJ databases">
        <title>Whole genome shotgun sequence of Cellulomonas terrae NBRC 100819.</title>
        <authorList>
            <person name="Hosoyama A."/>
            <person name="Uohara A."/>
            <person name="Ohji S."/>
            <person name="Ichikawa N."/>
        </authorList>
    </citation>
    <scope>NUCLEOTIDE SEQUENCE [LARGE SCALE GENOMIC DNA]</scope>
    <source>
        <strain evidence="10 11">NBRC 100819</strain>
    </source>
</reference>
<evidence type="ECO:0000313" key="11">
    <source>
        <dbReference type="Proteomes" id="UP000321049"/>
    </source>
</evidence>